<dbReference type="AlphaFoldDB" id="A0A413RJ82"/>
<evidence type="ECO:0000313" key="7">
    <source>
        <dbReference type="Proteomes" id="UP000283374"/>
    </source>
</evidence>
<dbReference type="Proteomes" id="UP000283374">
    <property type="component" value="Unassembled WGS sequence"/>
</dbReference>
<evidence type="ECO:0000259" key="5">
    <source>
        <dbReference type="PROSITE" id="PS50901"/>
    </source>
</evidence>
<comment type="caution">
    <text evidence="6">The sequence shown here is derived from an EMBL/GenBank/DDBJ whole genome shotgun (WGS) entry which is preliminary data.</text>
</comment>
<organism evidence="6 7">
    <name type="scientific">Cellulomonas rhizosphaerae</name>
    <dbReference type="NCBI Taxonomy" id="2293719"/>
    <lineage>
        <taxon>Bacteria</taxon>
        <taxon>Bacillati</taxon>
        <taxon>Actinomycetota</taxon>
        <taxon>Actinomycetes</taxon>
        <taxon>Micrococcales</taxon>
        <taxon>Cellulomonadaceae</taxon>
        <taxon>Cellulomonas</taxon>
    </lineage>
</organism>
<dbReference type="GO" id="GO:0003677">
    <property type="term" value="F:DNA binding"/>
    <property type="evidence" value="ECO:0007669"/>
    <property type="project" value="InterPro"/>
</dbReference>
<feature type="domain" description="FtsK" evidence="5">
    <location>
        <begin position="471"/>
        <end position="658"/>
    </location>
</feature>
<feature type="binding site" evidence="3">
    <location>
        <begin position="489"/>
        <end position="496"/>
    </location>
    <ligand>
        <name>ATP</name>
        <dbReference type="ChEBI" id="CHEBI:30616"/>
    </ligand>
</feature>
<dbReference type="InterPro" id="IPR002543">
    <property type="entry name" value="FtsK_dom"/>
</dbReference>
<evidence type="ECO:0000256" key="1">
    <source>
        <dbReference type="ARBA" id="ARBA00022741"/>
    </source>
</evidence>
<name>A0A413RJ82_9CELL</name>
<keyword evidence="7" id="KW-1185">Reference proteome</keyword>
<feature type="region of interest" description="Disordered" evidence="4">
    <location>
        <begin position="1"/>
        <end position="37"/>
    </location>
</feature>
<dbReference type="InterPro" id="IPR027417">
    <property type="entry name" value="P-loop_NTPase"/>
</dbReference>
<sequence>MRGRRWSRADRTACGPGEPPRIDRSVRSARSRPGHARRVRLTVSSPAADLDVEADVGTRVGVLRPQIARLTGEPGWAVEQLTVGGRTLDDSHAVGHAPLVLGAVVRLGPGLVDPAVLAVRAPWHVAVLAGPAAGDLVGLDLGREVRVGGVRVRAGRRGVRIRGHRGRRWRLGRVVVDGAARYALRTPATARGDAQPPGVDRSLDHAPPALTWLAPLVGAGALAAVTRQPAFLVAALAVPLVTLAPRLARRFRRRPSAPVPPGAGDLAAVVARSACAVDAVVPPTAWSGPWGADGSLAVVGPRAEALALARSVALGTVGSHADVGLVVLSTAPDDWRWARWVTTNALPGPGATDTLVVADGRDELARAARWRTGSPARHRLLLVLADPRDVPAWCSAVLPTGGGVDGPTTDAAEAQLRRAIAHHRRDAATVPDAVALGDLPGIPPPVPAAVTGRWHACAGPLVPVVGRGPGGSAVHLDLARDGPHVLVGGTTGAGKSELLVALVLSCALHQPPERLAVLLVDFKGGTGLGPVARLPHVVDHVSDLDPATAQRVLVGLRAEVRRRERILAAAGARDLDDLDAADVVTPPRLLVVVDELRALVDDVPGATATFARLAAVGRALGIHLVLATQRPAGAVGADLRANVSLRIALRVTDDADSTDIIDVPDAARIDPRTPGRALVRAGSGLERVQVARALARGTRPAVRLADARAGWRPGAPEAPDDVAAWVRAARVAAGLDVTTAPGGVVRRPDVPWLPALPATVTSADLARDEPSADRIPLALTDEPADQRRGVACWAPDEGHLLVLGGPRSGRTTTLLRVGTAALLAGRTVHAIGLPPWAIDHLEHVGGTLGTVTSPDEPRVVAHLLRLLTDRGRLATGGTTGLPVLLVDGLDAALDALSRIQRGAGADLLTATWRGSARHLALAASGDVRGTVLAHAAAFRDRLVLPVPDAGLDLLAGVPRGLADGRSHPGRAVHLDGERAALCQVALPSADQARKPTVAPVRLRPLPAVARPPGAPRRPATLAAVPLGIGGESAGEVLVDLGRGLLVAGPPGSGRTSTLVVIASGALVAGAHALTTSTGPWPPGVERIDPRLLRSWSPAHGPPPVLLVDDLDELERDDPSLVDRMAELVTSGTALVVATADGHAAAGAYRGALAALVRRRAMVVLDPLDAASADLVGPSAGWLADPVSPAGRGVVVRGRQGVPVQVYRSAQDAP</sequence>
<keyword evidence="1 3" id="KW-0547">Nucleotide-binding</keyword>
<evidence type="ECO:0000256" key="2">
    <source>
        <dbReference type="ARBA" id="ARBA00022840"/>
    </source>
</evidence>
<reference evidence="6 7" key="1">
    <citation type="submission" date="2018-08" db="EMBL/GenBank/DDBJ databases">
        <title>Cellulomonas rhizosphaerae sp. nov., a novel actinomycete isolated from soil.</title>
        <authorList>
            <person name="Tian Y."/>
        </authorList>
    </citation>
    <scope>NUCLEOTIDE SEQUENCE [LARGE SCALE GENOMIC DNA]</scope>
    <source>
        <strain evidence="6 7">NEAU-TCZ24</strain>
    </source>
</reference>
<dbReference type="SUPFAM" id="SSF52540">
    <property type="entry name" value="P-loop containing nucleoside triphosphate hydrolases"/>
    <property type="match status" value="2"/>
</dbReference>
<protein>
    <recommendedName>
        <fullName evidence="5">FtsK domain-containing protein</fullName>
    </recommendedName>
</protein>
<dbReference type="InterPro" id="IPR050206">
    <property type="entry name" value="FtsK/SpoIIIE/SftA"/>
</dbReference>
<dbReference type="PANTHER" id="PTHR22683">
    <property type="entry name" value="SPORULATION PROTEIN RELATED"/>
    <property type="match status" value="1"/>
</dbReference>
<dbReference type="InterPro" id="IPR003593">
    <property type="entry name" value="AAA+_ATPase"/>
</dbReference>
<dbReference type="CDD" id="cd01127">
    <property type="entry name" value="TrwB_TraG_TraD_VirD4"/>
    <property type="match status" value="1"/>
</dbReference>
<dbReference type="PROSITE" id="PS50901">
    <property type="entry name" value="FTSK"/>
    <property type="match status" value="1"/>
</dbReference>
<feature type="compositionally biased region" description="Basic residues" evidence="4">
    <location>
        <begin position="27"/>
        <end position="37"/>
    </location>
</feature>
<dbReference type="Gene3D" id="3.40.50.300">
    <property type="entry name" value="P-loop containing nucleotide triphosphate hydrolases"/>
    <property type="match status" value="4"/>
</dbReference>
<dbReference type="EMBL" id="QWKP01000213">
    <property type="protein sequence ID" value="RHA38518.1"/>
    <property type="molecule type" value="Genomic_DNA"/>
</dbReference>
<dbReference type="SMART" id="SM00382">
    <property type="entry name" value="AAA"/>
    <property type="match status" value="3"/>
</dbReference>
<gene>
    <name evidence="6" type="ORF">D1825_13955</name>
</gene>
<proteinExistence type="predicted"/>
<evidence type="ECO:0000256" key="3">
    <source>
        <dbReference type="PROSITE-ProRule" id="PRU00289"/>
    </source>
</evidence>
<dbReference type="GO" id="GO:0005524">
    <property type="term" value="F:ATP binding"/>
    <property type="evidence" value="ECO:0007669"/>
    <property type="project" value="UniProtKB-UniRule"/>
</dbReference>
<evidence type="ECO:0000256" key="4">
    <source>
        <dbReference type="SAM" id="MobiDB-lite"/>
    </source>
</evidence>
<dbReference type="PANTHER" id="PTHR22683:SF1">
    <property type="entry name" value="TYPE VII SECRETION SYSTEM PROTEIN ESSC"/>
    <property type="match status" value="1"/>
</dbReference>
<dbReference type="Pfam" id="PF01580">
    <property type="entry name" value="FtsK_SpoIIIE"/>
    <property type="match status" value="1"/>
</dbReference>
<keyword evidence="2 3" id="KW-0067">ATP-binding</keyword>
<evidence type="ECO:0000313" key="6">
    <source>
        <dbReference type="EMBL" id="RHA38518.1"/>
    </source>
</evidence>
<accession>A0A413RJ82</accession>